<name>A0AAJ2KYH9_ALKPS</name>
<dbReference type="PANTHER" id="PTHR33542">
    <property type="entry name" value="SIROHYDROCHLORIN FERROCHELATASE, CHLOROPLASTIC"/>
    <property type="match status" value="1"/>
</dbReference>
<dbReference type="CDD" id="cd03414">
    <property type="entry name" value="CbiX_SirB_C"/>
    <property type="match status" value="1"/>
</dbReference>
<dbReference type="InterPro" id="IPR050963">
    <property type="entry name" value="Sirohydro_Cobaltochel/CbiX"/>
</dbReference>
<dbReference type="Proteomes" id="UP001285636">
    <property type="component" value="Unassembled WGS sequence"/>
</dbReference>
<organism evidence="3 4">
    <name type="scientific">Alkalihalophilus pseudofirmus</name>
    <name type="common">Bacillus pseudofirmus</name>
    <dbReference type="NCBI Taxonomy" id="79885"/>
    <lineage>
        <taxon>Bacteria</taxon>
        <taxon>Bacillati</taxon>
        <taxon>Bacillota</taxon>
        <taxon>Bacilli</taxon>
        <taxon>Bacillales</taxon>
        <taxon>Bacillaceae</taxon>
        <taxon>Alkalihalophilus</taxon>
    </lineage>
</organism>
<evidence type="ECO:0000256" key="1">
    <source>
        <dbReference type="ARBA" id="ARBA00022723"/>
    </source>
</evidence>
<dbReference type="AlphaFoldDB" id="A0AAJ2KYH9"/>
<keyword evidence="1" id="KW-0479">Metal-binding</keyword>
<gene>
    <name evidence="3" type="ORF">RYX45_02990</name>
</gene>
<reference evidence="3" key="1">
    <citation type="submission" date="2023-10" db="EMBL/GenBank/DDBJ databases">
        <title>Screening of Alkalihalophilus pseudofirmusBZ-TG-HK211 and Its Alleviation of Salt Stress on Rapeseed Growth.</title>
        <authorList>
            <person name="Zhao B."/>
            <person name="Guo T."/>
        </authorList>
    </citation>
    <scope>NUCLEOTIDE SEQUENCE</scope>
    <source>
        <strain evidence="3">BZ-TG-HK211</strain>
    </source>
</reference>
<dbReference type="GO" id="GO:0016829">
    <property type="term" value="F:lyase activity"/>
    <property type="evidence" value="ECO:0007669"/>
    <property type="project" value="UniProtKB-KW"/>
</dbReference>
<accession>A0AAJ2KYH9</accession>
<sequence>MKAILYVGHGSRVRAGNEELIAFINQVKLRFPEVPIQEHSFIELAEPSIDQGIKTCIEKGATDIAVIPVLLLTANHAKFDIPREIDRAKAQYPNVQFSYGRPFGVESTLISILKKRLEYKGLISVEGRPTDEEREEVSVLLVGRGSSDPDANSDLMKISRLLWEEAPVSEIEVCYIAATRPSVDQGLEKITRSPYKKVFVLPYLLFTGVLMKGLQKKLDQWSLETGIESILCPYLGFDDDMKEVLVKRVEEVLANQVRVNCDLCVYRIEAEEKKQVTPE</sequence>
<protein>
    <submittedName>
        <fullName evidence="3">Sirohydrochlorin chelatase</fullName>
    </submittedName>
</protein>
<keyword evidence="2" id="KW-0456">Lyase</keyword>
<dbReference type="PANTHER" id="PTHR33542:SF3">
    <property type="entry name" value="SIROHYDROCHLORIN FERROCHELATASE, CHLOROPLASTIC"/>
    <property type="match status" value="1"/>
</dbReference>
<dbReference type="Pfam" id="PF01903">
    <property type="entry name" value="CbiX"/>
    <property type="match status" value="2"/>
</dbReference>
<dbReference type="Gene3D" id="3.40.50.1400">
    <property type="match status" value="2"/>
</dbReference>
<proteinExistence type="predicted"/>
<dbReference type="GO" id="GO:0046872">
    <property type="term" value="F:metal ion binding"/>
    <property type="evidence" value="ECO:0007669"/>
    <property type="project" value="UniProtKB-KW"/>
</dbReference>
<dbReference type="RefSeq" id="WP_323465827.1">
    <property type="nucleotide sequence ID" value="NZ_CP144224.1"/>
</dbReference>
<dbReference type="SUPFAM" id="SSF53800">
    <property type="entry name" value="Chelatase"/>
    <property type="match status" value="1"/>
</dbReference>
<evidence type="ECO:0000256" key="2">
    <source>
        <dbReference type="ARBA" id="ARBA00023239"/>
    </source>
</evidence>
<dbReference type="InterPro" id="IPR002762">
    <property type="entry name" value="CbiX-like"/>
</dbReference>
<comment type="caution">
    <text evidence="3">The sequence shown here is derived from an EMBL/GenBank/DDBJ whole genome shotgun (WGS) entry which is preliminary data.</text>
</comment>
<evidence type="ECO:0000313" key="3">
    <source>
        <dbReference type="EMBL" id="MDV2884128.1"/>
    </source>
</evidence>
<dbReference type="EMBL" id="JAWJAY010000001">
    <property type="protein sequence ID" value="MDV2884128.1"/>
    <property type="molecule type" value="Genomic_DNA"/>
</dbReference>
<dbReference type="CDD" id="cd03416">
    <property type="entry name" value="CbiX_SirB_N"/>
    <property type="match status" value="1"/>
</dbReference>
<evidence type="ECO:0000313" key="4">
    <source>
        <dbReference type="Proteomes" id="UP001285636"/>
    </source>
</evidence>